<evidence type="ECO:0000256" key="2">
    <source>
        <dbReference type="ARBA" id="ARBA00023180"/>
    </source>
</evidence>
<dbReference type="SMART" id="SM01225">
    <property type="entry name" value="G8"/>
    <property type="match status" value="1"/>
</dbReference>
<evidence type="ECO:0000313" key="4">
    <source>
        <dbReference type="EMBL" id="TWU19989.1"/>
    </source>
</evidence>
<keyword evidence="5" id="KW-1185">Reference proteome</keyword>
<proteinExistence type="predicted"/>
<dbReference type="Gene3D" id="2.60.40.10">
    <property type="entry name" value="Immunoglobulins"/>
    <property type="match status" value="1"/>
</dbReference>
<dbReference type="PANTHER" id="PTHR46769">
    <property type="entry name" value="POLYCYSTIC KIDNEY AND HEPATIC DISEASE 1 (AUTOSOMAL RECESSIVE)-LIKE 1"/>
    <property type="match status" value="1"/>
</dbReference>
<evidence type="ECO:0000259" key="3">
    <source>
        <dbReference type="PROSITE" id="PS51484"/>
    </source>
</evidence>
<dbReference type="InterPro" id="IPR015919">
    <property type="entry name" value="Cadherin-like_sf"/>
</dbReference>
<dbReference type="PANTHER" id="PTHR46769:SF2">
    <property type="entry name" value="FIBROCYSTIN-L ISOFORM 2 PRECURSOR-RELATED"/>
    <property type="match status" value="1"/>
</dbReference>
<gene>
    <name evidence="4" type="ORF">Poly21_21680</name>
</gene>
<dbReference type="PROSITE" id="PS51484">
    <property type="entry name" value="G8"/>
    <property type="match status" value="1"/>
</dbReference>
<dbReference type="InterPro" id="IPR052387">
    <property type="entry name" value="Fibrocystin"/>
</dbReference>
<dbReference type="GO" id="GO:0005509">
    <property type="term" value="F:calcium ion binding"/>
    <property type="evidence" value="ECO:0007669"/>
    <property type="project" value="InterPro"/>
</dbReference>
<dbReference type="RefSeq" id="WP_302118372.1">
    <property type="nucleotide sequence ID" value="NZ_SJPU01000001.1"/>
</dbReference>
<dbReference type="GO" id="GO:0016020">
    <property type="term" value="C:membrane"/>
    <property type="evidence" value="ECO:0007669"/>
    <property type="project" value="InterPro"/>
</dbReference>
<reference evidence="4 5" key="1">
    <citation type="journal article" date="2020" name="Antonie Van Leeuwenhoek">
        <title>Rhodopirellula heiligendammensis sp. nov., Rhodopirellula pilleata sp. nov., and Rhodopirellula solitaria sp. nov. isolated from natural or artificial marine surfaces in Northern Germany and California, USA, and emended description of the genus Rhodopirellula.</title>
        <authorList>
            <person name="Kallscheuer N."/>
            <person name="Wiegand S."/>
            <person name="Jogler M."/>
            <person name="Boedeker C."/>
            <person name="Peeters S.H."/>
            <person name="Rast P."/>
            <person name="Heuer A."/>
            <person name="Jetten M.S.M."/>
            <person name="Rohde M."/>
            <person name="Jogler C."/>
        </authorList>
    </citation>
    <scope>NUCLEOTIDE SEQUENCE [LARGE SCALE GENOMIC DNA]</scope>
    <source>
        <strain evidence="4 5">Poly21</strain>
    </source>
</reference>
<dbReference type="Pfam" id="PF13385">
    <property type="entry name" value="Laminin_G_3"/>
    <property type="match status" value="1"/>
</dbReference>
<dbReference type="Pfam" id="PF24606">
    <property type="entry name" value="CEMIP_beta-hel"/>
    <property type="match status" value="1"/>
</dbReference>
<dbReference type="InterPro" id="IPR013783">
    <property type="entry name" value="Ig-like_fold"/>
</dbReference>
<organism evidence="4 5">
    <name type="scientific">Allorhodopirellula heiligendammensis</name>
    <dbReference type="NCBI Taxonomy" id="2714739"/>
    <lineage>
        <taxon>Bacteria</taxon>
        <taxon>Pseudomonadati</taxon>
        <taxon>Planctomycetota</taxon>
        <taxon>Planctomycetia</taxon>
        <taxon>Pirellulales</taxon>
        <taxon>Pirellulaceae</taxon>
        <taxon>Allorhodopirellula</taxon>
    </lineage>
</organism>
<sequence>MNLRIPRSNRRLRLESLESRRLLANDLAVPDFGTLAMPSFSPAIVSATSTSEMVEGEMTMQSMDMGHSMFEITPDAVVTMHDNIPRFGANPTFISIRDGNWSDPSIWQGGQVPGANAIVSIPAGRLVTYDIDSTMRLDAIEVSGELKFATDSHTSVWLNELMVMPAGTLTIGTAVAPVNASVTAEVVFTDTPQADGHHFKTGTVEHPGIDPSQWGNGLIVLGKAEMHGHTLQNTFVRAAGDVLAGSTTIEAQGYVGDWQVGDRIVIPDTRQTNPVDTPNYYTYESQEETATIVAVTANSIVVDHPLQFDHVGPRDADGTPTQTTAGVTLAPHIANFGRNVVLRSENPDGVRGHVAFVGDASKDIRYVAYQDLGRTDVGPIDNTTYDVNGQVTHIGTNQIARYSDHNHHLSGPMGGIPLDAAHADTSIRYQSIGIGNSIDGALKWGTTIHASHFGLTADSVYHDVKGAAVATEDGSEYGNTISGNFVVGVHDGETGFNGLGENLSDRGDQGDGFWFAGPMNSVTDNVVANAVRNGFVVFPDNIPNTRNSSKYREVRVPLFAGANMHDESQTRLINVLAEPFDDFSGNEIYGATTAAVQLWSVGNRSLYPDAAGRNTLIDTTVWHVTGVGIRFYYADDYVVDGWLQRGDPAMISARASLGGPSNPAVGAAIIHAGSRAATSIVRHAEVQNMTIGYFNRGRGSADDILLEDSHFDNDQNILVIPWGQNPADGVRDFLMSNVTFGNSLRPGSQNDITLRWTPAYLDNAVLPESTVFRDFDGVDGLDLSIYYPEQAPDTIPEFQGEPISPGGNLTNAESFAQYGVAANGFVAPSREIDGDNGETALTRGRAMGIDGLVFEQNPLEQPLLFMNVRVEFSKPVLYYTVVGNPAGVTGVEVNVDGQTLNLNKLTGKAELSFLPNLGDFEIQGQIITTTGSGASSELQLQLPFPIFGVVPPNNRPVLQPVAAQALVANSVFRLDLAATDADGDIVEYSSDNLPTGATLNKDTGEFVWQPSNDQSGSRTINFFATDSRNGQASMRVRFDVVFDASPSPLVGNWEFNTGSTNVSDGSTYAFEATMIGTPKASPNYLEFQGRWSGQRLEIEPTAAHRPTTAITLRAVVQPTTRNNSFEPLIRYESGSVEAYSLTVKDGGSMSDERGSLQGYWFTVRTEAGTQRVSARITDWDIRGFDEVVGVFDGSRDGGRLDLYVNGALADSKTNVGVTIVYPTFGGQRVTLGGSGDIGRTFGGRMAEVQISTVPQSPSDLALTPWKRKDDALLAYLATQDLAGLDTSLN</sequence>
<protein>
    <submittedName>
        <fullName evidence="4">G8 domain protein</fullName>
    </submittedName>
</protein>
<dbReference type="InterPro" id="IPR013320">
    <property type="entry name" value="ConA-like_dom_sf"/>
</dbReference>
<dbReference type="InterPro" id="IPR055401">
    <property type="entry name" value="CEMIP_beta-hel_dom"/>
</dbReference>
<comment type="caution">
    <text evidence="4">The sequence shown here is derived from an EMBL/GenBank/DDBJ whole genome shotgun (WGS) entry which is preliminary data.</text>
</comment>
<dbReference type="SUPFAM" id="SSF49899">
    <property type="entry name" value="Concanavalin A-like lectins/glucanases"/>
    <property type="match status" value="1"/>
</dbReference>
<dbReference type="Gene3D" id="2.60.120.200">
    <property type="match status" value="1"/>
</dbReference>
<feature type="domain" description="G8" evidence="3">
    <location>
        <begin position="105"/>
        <end position="240"/>
    </location>
</feature>
<evidence type="ECO:0000313" key="5">
    <source>
        <dbReference type="Proteomes" id="UP000319908"/>
    </source>
</evidence>
<name>A0A5C6CB02_9BACT</name>
<dbReference type="InterPro" id="IPR019316">
    <property type="entry name" value="G8_domain"/>
</dbReference>
<dbReference type="Pfam" id="PF05345">
    <property type="entry name" value="He_PIG"/>
    <property type="match status" value="1"/>
</dbReference>
<keyword evidence="2" id="KW-0325">Glycoprotein</keyword>
<dbReference type="SUPFAM" id="SSF49313">
    <property type="entry name" value="Cadherin-like"/>
    <property type="match status" value="1"/>
</dbReference>
<evidence type="ECO:0000256" key="1">
    <source>
        <dbReference type="ARBA" id="ARBA00022729"/>
    </source>
</evidence>
<dbReference type="EMBL" id="SJPU01000001">
    <property type="protein sequence ID" value="TWU19989.1"/>
    <property type="molecule type" value="Genomic_DNA"/>
</dbReference>
<accession>A0A5C6CB02</accession>
<keyword evidence="1" id="KW-0732">Signal</keyword>
<dbReference type="Pfam" id="PF10162">
    <property type="entry name" value="G8"/>
    <property type="match status" value="1"/>
</dbReference>
<dbReference type="Proteomes" id="UP000319908">
    <property type="component" value="Unassembled WGS sequence"/>
</dbReference>